<evidence type="ECO:0000313" key="2">
    <source>
        <dbReference type="Proteomes" id="UP000316304"/>
    </source>
</evidence>
<dbReference type="EMBL" id="SJPT01000001">
    <property type="protein sequence ID" value="TWU26674.1"/>
    <property type="molecule type" value="Genomic_DNA"/>
</dbReference>
<keyword evidence="2" id="KW-1185">Reference proteome</keyword>
<proteinExistence type="predicted"/>
<evidence type="ECO:0000313" key="1">
    <source>
        <dbReference type="EMBL" id="TWU26674.1"/>
    </source>
</evidence>
<name>A0A5C6CSW0_9BACT</name>
<comment type="caution">
    <text evidence="1">The sequence shown here is derived from an EMBL/GenBank/DDBJ whole genome shotgun (WGS) entry which is preliminary data.</text>
</comment>
<sequence length="79" mass="8674">MQERAEFVGVASGRALPPFLLAAVQSVEGAMSPLGIEVGPPEQVCGSLRAFAIVLNQLKRHRPSCGLHWLRLRDYFPQC</sequence>
<accession>A0A5C6CSW0</accession>
<dbReference type="Proteomes" id="UP000316304">
    <property type="component" value="Unassembled WGS sequence"/>
</dbReference>
<protein>
    <submittedName>
        <fullName evidence="1">Uncharacterized protein</fullName>
    </submittedName>
</protein>
<dbReference type="AlphaFoldDB" id="A0A5C6CSW0"/>
<gene>
    <name evidence="1" type="ORF">Pla52o_05270</name>
</gene>
<reference evidence="1 2" key="1">
    <citation type="submission" date="2019-02" db="EMBL/GenBank/DDBJ databases">
        <title>Deep-cultivation of Planctomycetes and their phenomic and genomic characterization uncovers novel biology.</title>
        <authorList>
            <person name="Wiegand S."/>
            <person name="Jogler M."/>
            <person name="Boedeker C."/>
            <person name="Pinto D."/>
            <person name="Vollmers J."/>
            <person name="Rivas-Marin E."/>
            <person name="Kohn T."/>
            <person name="Peeters S.H."/>
            <person name="Heuer A."/>
            <person name="Rast P."/>
            <person name="Oberbeckmann S."/>
            <person name="Bunk B."/>
            <person name="Jeske O."/>
            <person name="Meyerdierks A."/>
            <person name="Storesund J.E."/>
            <person name="Kallscheuer N."/>
            <person name="Luecker S."/>
            <person name="Lage O.M."/>
            <person name="Pohl T."/>
            <person name="Merkel B.J."/>
            <person name="Hornburger P."/>
            <person name="Mueller R.-W."/>
            <person name="Bruemmer F."/>
            <person name="Labrenz M."/>
            <person name="Spormann A.M."/>
            <person name="Op Den Camp H."/>
            <person name="Overmann J."/>
            <person name="Amann R."/>
            <person name="Jetten M.S.M."/>
            <person name="Mascher T."/>
            <person name="Medema M.H."/>
            <person name="Devos D.P."/>
            <person name="Kaster A.-K."/>
            <person name="Ovreas L."/>
            <person name="Rohde M."/>
            <person name="Galperin M.Y."/>
            <person name="Jogler C."/>
        </authorList>
    </citation>
    <scope>NUCLEOTIDE SEQUENCE [LARGE SCALE GENOMIC DNA]</scope>
    <source>
        <strain evidence="1 2">Pla52o</strain>
    </source>
</reference>
<organism evidence="1 2">
    <name type="scientific">Novipirellula galeiformis</name>
    <dbReference type="NCBI Taxonomy" id="2528004"/>
    <lineage>
        <taxon>Bacteria</taxon>
        <taxon>Pseudomonadati</taxon>
        <taxon>Planctomycetota</taxon>
        <taxon>Planctomycetia</taxon>
        <taxon>Pirellulales</taxon>
        <taxon>Pirellulaceae</taxon>
        <taxon>Novipirellula</taxon>
    </lineage>
</organism>